<dbReference type="Proteomes" id="UP001552521">
    <property type="component" value="Unassembled WGS sequence"/>
</dbReference>
<evidence type="ECO:0000256" key="1">
    <source>
        <dbReference type="ARBA" id="ARBA00022987"/>
    </source>
</evidence>
<gene>
    <name evidence="5" type="ORF">AB0K36_07885</name>
</gene>
<comment type="subcellular location">
    <subcellularLocation>
        <location evidence="2">Gas vesicle</location>
    </subcellularLocation>
</comment>
<organism evidence="5 6">
    <name type="scientific">Streptomyces kurssanovii</name>
    <dbReference type="NCBI Taxonomy" id="67312"/>
    <lineage>
        <taxon>Bacteria</taxon>
        <taxon>Bacillati</taxon>
        <taxon>Actinomycetota</taxon>
        <taxon>Actinomycetes</taxon>
        <taxon>Kitasatosporales</taxon>
        <taxon>Streptomycetaceae</taxon>
        <taxon>Streptomyces</taxon>
    </lineage>
</organism>
<dbReference type="Pfam" id="PF06386">
    <property type="entry name" value="GvpL_GvpF"/>
    <property type="match status" value="1"/>
</dbReference>
<evidence type="ECO:0000313" key="6">
    <source>
        <dbReference type="Proteomes" id="UP001552521"/>
    </source>
</evidence>
<dbReference type="EMBL" id="JBFAQK010000007">
    <property type="protein sequence ID" value="MEV4680680.1"/>
    <property type="molecule type" value="Genomic_DNA"/>
</dbReference>
<name>A0ABV3HQ43_9ACTN</name>
<dbReference type="PANTHER" id="PTHR36852:SF1">
    <property type="entry name" value="PROTEIN GVPL 2"/>
    <property type="match status" value="1"/>
</dbReference>
<feature type="compositionally biased region" description="Low complexity" evidence="4">
    <location>
        <begin position="161"/>
        <end position="194"/>
    </location>
</feature>
<sequence>MTAAPCTTDVSTSADTSTDTATSTVTDACTATYVFAVCRGGDPAALEGLAGHAEGAHVRLLPVGSFTAVVQDVPADRFSEEAVRERLSDGAELERCARTHHAVVCAAARCAPTVPLPLATLYLGDERARTALAKREQRLHAALDRIEGRAEWSVKAYALPGRPDAPAPAGRTGGTSAPTAPAAPSSAGSGAGRAYLERVRSRKQARDHRQETALRAAERVDTALRDLAVAARRLRLHGPGPDGDRRTQVLNAAYLVAEGREGELAAAVGRLRQEAEADGVRIEVSGPWVPYSFVDGGDTDDLDG</sequence>
<dbReference type="RefSeq" id="WP_364589835.1">
    <property type="nucleotide sequence ID" value="NZ_JBFAQK010000007.1"/>
</dbReference>
<proteinExistence type="inferred from homology"/>
<dbReference type="PANTHER" id="PTHR36852">
    <property type="entry name" value="PROTEIN GVPL 2"/>
    <property type="match status" value="1"/>
</dbReference>
<feature type="region of interest" description="Disordered" evidence="4">
    <location>
        <begin position="161"/>
        <end position="217"/>
    </location>
</feature>
<keyword evidence="6" id="KW-1185">Reference proteome</keyword>
<evidence type="ECO:0000313" key="5">
    <source>
        <dbReference type="EMBL" id="MEV4680680.1"/>
    </source>
</evidence>
<feature type="compositionally biased region" description="Basic and acidic residues" evidence="4">
    <location>
        <begin position="207"/>
        <end position="217"/>
    </location>
</feature>
<feature type="region of interest" description="Disordered" evidence="4">
    <location>
        <begin position="1"/>
        <end position="21"/>
    </location>
</feature>
<evidence type="ECO:0000256" key="2">
    <source>
        <dbReference type="ARBA" id="ARBA00035108"/>
    </source>
</evidence>
<comment type="caution">
    <text evidence="5">The sequence shown here is derived from an EMBL/GenBank/DDBJ whole genome shotgun (WGS) entry which is preliminary data.</text>
</comment>
<keyword evidence="1" id="KW-0304">Gas vesicle</keyword>
<evidence type="ECO:0000256" key="3">
    <source>
        <dbReference type="ARBA" id="ARBA00035643"/>
    </source>
</evidence>
<comment type="similarity">
    <text evidence="3">Belongs to the gas vesicle GvpF/GvpL family.</text>
</comment>
<dbReference type="InterPro" id="IPR009430">
    <property type="entry name" value="GvpL/GvpF"/>
</dbReference>
<evidence type="ECO:0000256" key="4">
    <source>
        <dbReference type="SAM" id="MobiDB-lite"/>
    </source>
</evidence>
<reference evidence="5 6" key="1">
    <citation type="submission" date="2024-06" db="EMBL/GenBank/DDBJ databases">
        <title>The Natural Products Discovery Center: Release of the First 8490 Sequenced Strains for Exploring Actinobacteria Biosynthetic Diversity.</title>
        <authorList>
            <person name="Kalkreuter E."/>
            <person name="Kautsar S.A."/>
            <person name="Yang D."/>
            <person name="Bader C.D."/>
            <person name="Teijaro C.N."/>
            <person name="Fluegel L."/>
            <person name="Davis C.M."/>
            <person name="Simpson J.R."/>
            <person name="Lauterbach L."/>
            <person name="Steele A.D."/>
            <person name="Gui C."/>
            <person name="Meng S."/>
            <person name="Li G."/>
            <person name="Viehrig K."/>
            <person name="Ye F."/>
            <person name="Su P."/>
            <person name="Kiefer A.F."/>
            <person name="Nichols A."/>
            <person name="Cepeda A.J."/>
            <person name="Yan W."/>
            <person name="Fan B."/>
            <person name="Jiang Y."/>
            <person name="Adhikari A."/>
            <person name="Zheng C.-J."/>
            <person name="Schuster L."/>
            <person name="Cowan T.M."/>
            <person name="Smanski M.J."/>
            <person name="Chevrette M.G."/>
            <person name="De Carvalho L.P.S."/>
            <person name="Shen B."/>
        </authorList>
    </citation>
    <scope>NUCLEOTIDE SEQUENCE [LARGE SCALE GENOMIC DNA]</scope>
    <source>
        <strain evidence="5 6">NPDC049344</strain>
    </source>
</reference>
<accession>A0ABV3HQ43</accession>
<protein>
    <submittedName>
        <fullName evidence="5">GvpL/GvpF family gas vesicle protein</fullName>
    </submittedName>
</protein>